<evidence type="ECO:0000313" key="2">
    <source>
        <dbReference type="EMBL" id="CAJ1057232.1"/>
    </source>
</evidence>
<dbReference type="EMBL" id="OY660868">
    <property type="protein sequence ID" value="CAJ1057232.1"/>
    <property type="molecule type" value="Genomic_DNA"/>
</dbReference>
<feature type="compositionally biased region" description="Basic and acidic residues" evidence="1">
    <location>
        <begin position="19"/>
        <end position="50"/>
    </location>
</feature>
<sequence length="50" mass="5488">RAKGAAFVLGPGMSEEDEQRNNRGGREGGEGWNKKNGEAEKKDPEKQRGM</sequence>
<accession>A0AAV1F7F1</accession>
<feature type="region of interest" description="Disordered" evidence="1">
    <location>
        <begin position="1"/>
        <end position="50"/>
    </location>
</feature>
<proteinExistence type="predicted"/>
<name>A0AAV1F7F1_XYRNO</name>
<dbReference type="AlphaFoldDB" id="A0AAV1F7F1"/>
<evidence type="ECO:0000313" key="3">
    <source>
        <dbReference type="Proteomes" id="UP001178508"/>
    </source>
</evidence>
<organism evidence="2 3">
    <name type="scientific">Xyrichtys novacula</name>
    <name type="common">Pearly razorfish</name>
    <name type="synonym">Hemipteronotus novacula</name>
    <dbReference type="NCBI Taxonomy" id="13765"/>
    <lineage>
        <taxon>Eukaryota</taxon>
        <taxon>Metazoa</taxon>
        <taxon>Chordata</taxon>
        <taxon>Craniata</taxon>
        <taxon>Vertebrata</taxon>
        <taxon>Euteleostomi</taxon>
        <taxon>Actinopterygii</taxon>
        <taxon>Neopterygii</taxon>
        <taxon>Teleostei</taxon>
        <taxon>Neoteleostei</taxon>
        <taxon>Acanthomorphata</taxon>
        <taxon>Eupercaria</taxon>
        <taxon>Labriformes</taxon>
        <taxon>Labridae</taxon>
        <taxon>Xyrichtys</taxon>
    </lineage>
</organism>
<dbReference type="Proteomes" id="UP001178508">
    <property type="component" value="Chromosome 5"/>
</dbReference>
<keyword evidence="3" id="KW-1185">Reference proteome</keyword>
<feature type="non-terminal residue" evidence="2">
    <location>
        <position position="1"/>
    </location>
</feature>
<gene>
    <name evidence="2" type="ORF">XNOV1_A012645</name>
</gene>
<reference evidence="2" key="1">
    <citation type="submission" date="2023-08" db="EMBL/GenBank/DDBJ databases">
        <authorList>
            <person name="Alioto T."/>
            <person name="Alioto T."/>
            <person name="Gomez Garrido J."/>
        </authorList>
    </citation>
    <scope>NUCLEOTIDE SEQUENCE</scope>
</reference>
<evidence type="ECO:0000256" key="1">
    <source>
        <dbReference type="SAM" id="MobiDB-lite"/>
    </source>
</evidence>
<protein>
    <submittedName>
        <fullName evidence="2">Uncharacterized protein</fullName>
    </submittedName>
</protein>